<comment type="caution">
    <text evidence="2">The sequence shown here is derived from an EMBL/GenBank/DDBJ whole genome shotgun (WGS) entry which is preliminary data.</text>
</comment>
<organism evidence="2">
    <name type="scientific">Pseudomonas marvdashtae</name>
    <dbReference type="NCBI Taxonomy" id="2745500"/>
    <lineage>
        <taxon>Bacteria</taxon>
        <taxon>Pseudomonadati</taxon>
        <taxon>Pseudomonadota</taxon>
        <taxon>Gammaproteobacteria</taxon>
        <taxon>Pseudomonadales</taxon>
        <taxon>Pseudomonadaceae</taxon>
        <taxon>Pseudomonas</taxon>
    </lineage>
</organism>
<dbReference type="Pfam" id="PF20579">
    <property type="entry name" value="LapA"/>
    <property type="match status" value="2"/>
</dbReference>
<dbReference type="InterPro" id="IPR046779">
    <property type="entry name" value="LapA_adhesin_dom"/>
</dbReference>
<accession>A0A923JSH9</accession>
<dbReference type="EMBL" id="JABWQX010000054">
    <property type="protein sequence ID" value="MBC3398850.1"/>
    <property type="molecule type" value="Genomic_DNA"/>
</dbReference>
<reference evidence="2" key="2">
    <citation type="submission" date="2020-07" db="EMBL/GenBank/DDBJ databases">
        <authorList>
            <person name="Lood C."/>
            <person name="Girard L."/>
        </authorList>
    </citation>
    <scope>NUCLEOTIDE SEQUENCE</scope>
    <source>
        <strain evidence="2">SWRI102</strain>
    </source>
</reference>
<evidence type="ECO:0000259" key="1">
    <source>
        <dbReference type="Pfam" id="PF20579"/>
    </source>
</evidence>
<dbReference type="AlphaFoldDB" id="A0A923JSH9"/>
<gene>
    <name evidence="2" type="ORF">HU742_26935</name>
</gene>
<feature type="non-terminal residue" evidence="2">
    <location>
        <position position="69"/>
    </location>
</feature>
<proteinExistence type="predicted"/>
<protein>
    <recommendedName>
        <fullName evidence="1">LapA adhesin domain-containing protein</fullName>
    </recommendedName>
</protein>
<evidence type="ECO:0000313" key="2">
    <source>
        <dbReference type="EMBL" id="MBC3398850.1"/>
    </source>
</evidence>
<feature type="domain" description="LapA adhesin" evidence="1">
    <location>
        <begin position="2"/>
        <end position="41"/>
    </location>
</feature>
<feature type="non-terminal residue" evidence="2">
    <location>
        <position position="1"/>
    </location>
</feature>
<sequence>AVGNDVYQGPTTVTESISTATGGNLEAIAPNTTPVSTIVSDVDDTTTVTLTATPTVNENGTITYTATLT</sequence>
<feature type="domain" description="LapA adhesin" evidence="1">
    <location>
        <begin position="44"/>
        <end position="69"/>
    </location>
</feature>
<name>A0A923JSH9_9PSED</name>
<reference evidence="2" key="1">
    <citation type="journal article" date="2020" name="Microorganisms">
        <title>Reliable Identification of Environmental Pseudomonas Isolates Using the rpoD Gene.</title>
        <authorList>
            <consortium name="The Broad Institute Genome Sequencing Platform"/>
            <person name="Girard L."/>
            <person name="Lood C."/>
            <person name="Rokni-Zadeh H."/>
            <person name="van Noort V."/>
            <person name="Lavigne R."/>
            <person name="De Mot R."/>
        </authorList>
    </citation>
    <scope>NUCLEOTIDE SEQUENCE</scope>
    <source>
        <strain evidence="2">SWRI102</strain>
    </source>
</reference>